<reference evidence="1 2" key="1">
    <citation type="submission" date="2019-07" db="EMBL/GenBank/DDBJ databases">
        <title>Genomic Encyclopedia of Archaeal and Bacterial Type Strains, Phase II (KMG-II): from individual species to whole genera.</title>
        <authorList>
            <person name="Goeker M."/>
        </authorList>
    </citation>
    <scope>NUCLEOTIDE SEQUENCE [LARGE SCALE GENOMIC DNA]</scope>
    <source>
        <strain evidence="1 2">ATCC BAA-1854</strain>
    </source>
</reference>
<gene>
    <name evidence="1" type="ORF">JN11_00829</name>
</gene>
<sequence>MAKVPEALVENLSGRLMGRLKLKLFHLIAGQPNLMPSKKQSISYVEKTGKQFYPLGEMIADLFTNDHCTLISAADLEKSDNVNLILDKLDRYPLGKAVFVEVLGVFPDMPVGIWISSSRNDNGRNFYHLLIVEDGKFPEQLLNHINLQVSEQDRSAAFSYFAAGKIQTLSGTECIATDDPWVNLVFKVLNHVVTNHKESTISMDQLIENKWDQQLADDDFVVDDQECMDRIIQVRDGLIRATVGLADLKYVKPFSYEKCFDLRLHDLQAALQIAETIIKGGILVYAKDGYLITSDDYLYYMVLRLQKIKQIKVVVLGDPVPEYVKILSSGGFETLPPLLRLPGPVANSSGLEQNEIQLERFLDQLRIVNNTRSLVDVKCVVLTEDRHGDMLENLLLANGLDLDELKVMSYEGCTNVGALPIVMSTLQQIKTDLIFIIHRDADYMSADELAELNRKLGKLCVIPFITKGTDIESYYLSMNHVNHLYPNLSFPVIQTLLDEATVAARSISLDRLKKHRFGNKYEPTSLEANVLGSDYDANVPRYRLGKKTLGLFTGLLQKELGKNPELIKPSPFLQAEVLRMVANQLWPE</sequence>
<name>A0A562UDQ7_9SPHI</name>
<dbReference type="OrthoDB" id="9816534at2"/>
<dbReference type="RefSeq" id="WP_144909882.1">
    <property type="nucleotide sequence ID" value="NZ_VLLI01000002.1"/>
</dbReference>
<organism evidence="1 2">
    <name type="scientific">Mucilaginibacter frigoritolerans</name>
    <dbReference type="NCBI Taxonomy" id="652788"/>
    <lineage>
        <taxon>Bacteria</taxon>
        <taxon>Pseudomonadati</taxon>
        <taxon>Bacteroidota</taxon>
        <taxon>Sphingobacteriia</taxon>
        <taxon>Sphingobacteriales</taxon>
        <taxon>Sphingobacteriaceae</taxon>
        <taxon>Mucilaginibacter</taxon>
    </lineage>
</organism>
<keyword evidence="2" id="KW-1185">Reference proteome</keyword>
<protein>
    <submittedName>
        <fullName evidence="1">Uncharacterized protein</fullName>
    </submittedName>
</protein>
<accession>A0A562UDQ7</accession>
<dbReference type="Proteomes" id="UP000317010">
    <property type="component" value="Unassembled WGS sequence"/>
</dbReference>
<evidence type="ECO:0000313" key="2">
    <source>
        <dbReference type="Proteomes" id="UP000317010"/>
    </source>
</evidence>
<proteinExistence type="predicted"/>
<evidence type="ECO:0000313" key="1">
    <source>
        <dbReference type="EMBL" id="TWJ03291.1"/>
    </source>
</evidence>
<comment type="caution">
    <text evidence="1">The sequence shown here is derived from an EMBL/GenBank/DDBJ whole genome shotgun (WGS) entry which is preliminary data.</text>
</comment>
<dbReference type="AlphaFoldDB" id="A0A562UDQ7"/>
<dbReference type="EMBL" id="VLLI01000002">
    <property type="protein sequence ID" value="TWJ03291.1"/>
    <property type="molecule type" value="Genomic_DNA"/>
</dbReference>